<comment type="caution">
    <text evidence="2">The sequence shown here is derived from an EMBL/GenBank/DDBJ whole genome shotgun (WGS) entry which is preliminary data.</text>
</comment>
<keyword evidence="1" id="KW-0472">Membrane</keyword>
<evidence type="ECO:0000256" key="1">
    <source>
        <dbReference type="SAM" id="Phobius"/>
    </source>
</evidence>
<feature type="transmembrane region" description="Helical" evidence="1">
    <location>
        <begin position="100"/>
        <end position="121"/>
    </location>
</feature>
<protein>
    <recommendedName>
        <fullName evidence="4">Transporter suffix domain-containing protein</fullName>
    </recommendedName>
</protein>
<dbReference type="Proteomes" id="UP000319143">
    <property type="component" value="Unassembled WGS sequence"/>
</dbReference>
<evidence type="ECO:0008006" key="4">
    <source>
        <dbReference type="Google" id="ProtNLM"/>
    </source>
</evidence>
<keyword evidence="1" id="KW-0812">Transmembrane</keyword>
<dbReference type="AlphaFoldDB" id="A0A5C6CY90"/>
<reference evidence="2 3" key="1">
    <citation type="submission" date="2019-02" db="EMBL/GenBank/DDBJ databases">
        <title>Deep-cultivation of Planctomycetes and their phenomic and genomic characterization uncovers novel biology.</title>
        <authorList>
            <person name="Wiegand S."/>
            <person name="Jogler M."/>
            <person name="Boedeker C."/>
            <person name="Pinto D."/>
            <person name="Vollmers J."/>
            <person name="Rivas-Marin E."/>
            <person name="Kohn T."/>
            <person name="Peeters S.H."/>
            <person name="Heuer A."/>
            <person name="Rast P."/>
            <person name="Oberbeckmann S."/>
            <person name="Bunk B."/>
            <person name="Jeske O."/>
            <person name="Meyerdierks A."/>
            <person name="Storesund J.E."/>
            <person name="Kallscheuer N."/>
            <person name="Luecker S."/>
            <person name="Lage O.M."/>
            <person name="Pohl T."/>
            <person name="Merkel B.J."/>
            <person name="Hornburger P."/>
            <person name="Mueller R.-W."/>
            <person name="Bruemmer F."/>
            <person name="Labrenz M."/>
            <person name="Spormann A.M."/>
            <person name="Op Den Camp H."/>
            <person name="Overmann J."/>
            <person name="Amann R."/>
            <person name="Jetten M.S.M."/>
            <person name="Mascher T."/>
            <person name="Medema M.H."/>
            <person name="Devos D.P."/>
            <person name="Kaster A.-K."/>
            <person name="Ovreas L."/>
            <person name="Rohde M."/>
            <person name="Galperin M.Y."/>
            <person name="Jogler C."/>
        </authorList>
    </citation>
    <scope>NUCLEOTIDE SEQUENCE [LARGE SCALE GENOMIC DNA]</scope>
    <source>
        <strain evidence="2 3">Poly41</strain>
    </source>
</reference>
<dbReference type="OrthoDB" id="278817at2"/>
<name>A0A5C6CY90_9BACT</name>
<gene>
    <name evidence="2" type="ORF">Poly41_68360</name>
</gene>
<evidence type="ECO:0000313" key="2">
    <source>
        <dbReference type="EMBL" id="TWU28885.1"/>
    </source>
</evidence>
<evidence type="ECO:0000313" key="3">
    <source>
        <dbReference type="Proteomes" id="UP000319143"/>
    </source>
</evidence>
<feature type="transmembrane region" description="Helical" evidence="1">
    <location>
        <begin position="49"/>
        <end position="71"/>
    </location>
</feature>
<dbReference type="EMBL" id="SJPV01000027">
    <property type="protein sequence ID" value="TWU28885.1"/>
    <property type="molecule type" value="Genomic_DNA"/>
</dbReference>
<feature type="transmembrane region" description="Helical" evidence="1">
    <location>
        <begin position="17"/>
        <end position="37"/>
    </location>
</feature>
<accession>A0A5C6CY90</accession>
<proteinExistence type="predicted"/>
<feature type="transmembrane region" description="Helical" evidence="1">
    <location>
        <begin position="127"/>
        <end position="149"/>
    </location>
</feature>
<keyword evidence="3" id="KW-1185">Reference proteome</keyword>
<keyword evidence="1" id="KW-1133">Transmembrane helix</keyword>
<sequence>MVEDPVKADEVVPGNRLRAGAAIFVTGQLAPLAISLVTNSSLPATWKSVLSGVLLLGVPELAIVLTVVVLGKAGFNELKARIWKLFRRTVLPREVSRGRYYAGLVVFLIPILIGWLLPYLYESAPSLLRYRLTVAIVGDVALIAGLCLLGGQFCDKIRALFVYDARATFPPVSSHDPDETH</sequence>
<organism evidence="2 3">
    <name type="scientific">Novipirellula artificiosorum</name>
    <dbReference type="NCBI Taxonomy" id="2528016"/>
    <lineage>
        <taxon>Bacteria</taxon>
        <taxon>Pseudomonadati</taxon>
        <taxon>Planctomycetota</taxon>
        <taxon>Planctomycetia</taxon>
        <taxon>Pirellulales</taxon>
        <taxon>Pirellulaceae</taxon>
        <taxon>Novipirellula</taxon>
    </lineage>
</organism>
<dbReference type="RefSeq" id="WP_146531488.1">
    <property type="nucleotide sequence ID" value="NZ_SJPV01000027.1"/>
</dbReference>